<protein>
    <submittedName>
        <fullName evidence="1">Uncharacterized protein</fullName>
    </submittedName>
</protein>
<proteinExistence type="predicted"/>
<evidence type="ECO:0000313" key="2">
    <source>
        <dbReference type="Proteomes" id="UP000178129"/>
    </source>
</evidence>
<dbReference type="AlphaFoldDB" id="A0A1E1LGE6"/>
<evidence type="ECO:0000313" key="1">
    <source>
        <dbReference type="EMBL" id="CZT09586.1"/>
    </source>
</evidence>
<reference evidence="2" key="1">
    <citation type="submission" date="2016-03" db="EMBL/GenBank/DDBJ databases">
        <authorList>
            <person name="Ploux O."/>
        </authorList>
    </citation>
    <scope>NUCLEOTIDE SEQUENCE [LARGE SCALE GENOMIC DNA]</scope>
    <source>
        <strain evidence="2">UK7</strain>
    </source>
</reference>
<organism evidence="1 2">
    <name type="scientific">Rhynchosporium graminicola</name>
    <dbReference type="NCBI Taxonomy" id="2792576"/>
    <lineage>
        <taxon>Eukaryota</taxon>
        <taxon>Fungi</taxon>
        <taxon>Dikarya</taxon>
        <taxon>Ascomycota</taxon>
        <taxon>Pezizomycotina</taxon>
        <taxon>Leotiomycetes</taxon>
        <taxon>Helotiales</taxon>
        <taxon>Ploettnerulaceae</taxon>
        <taxon>Rhynchosporium</taxon>
    </lineage>
</organism>
<comment type="caution">
    <text evidence="1">The sequence shown here is derived from an EMBL/GenBank/DDBJ whole genome shotgun (WGS) entry which is preliminary data.</text>
</comment>
<sequence length="52" mass="6352">MSLSQLLSEQKRHAWFAWCAVLRRFGYERYQEDQGFHGPRLLNHARNLSKYR</sequence>
<dbReference type="EMBL" id="FJUW01000051">
    <property type="protein sequence ID" value="CZT09586.1"/>
    <property type="molecule type" value="Genomic_DNA"/>
</dbReference>
<dbReference type="InParanoid" id="A0A1E1LGE6"/>
<dbReference type="Proteomes" id="UP000178129">
    <property type="component" value="Unassembled WGS sequence"/>
</dbReference>
<accession>A0A1E1LGE6</accession>
<gene>
    <name evidence="1" type="ORF">RCO7_15034</name>
</gene>
<keyword evidence="2" id="KW-1185">Reference proteome</keyword>
<name>A0A1E1LGE6_9HELO</name>